<protein>
    <recommendedName>
        <fullName evidence="8">Methylenetetrahydrofolate reductase</fullName>
    </recommendedName>
</protein>
<evidence type="ECO:0000256" key="1">
    <source>
        <dbReference type="ARBA" id="ARBA00001974"/>
    </source>
</evidence>
<dbReference type="GO" id="GO:0071949">
    <property type="term" value="F:FAD binding"/>
    <property type="evidence" value="ECO:0007669"/>
    <property type="project" value="TreeGrafter"/>
</dbReference>
<name>A0A7Y0TVH5_9ACTO</name>
<dbReference type="SUPFAM" id="SSF51730">
    <property type="entry name" value="FAD-linked oxidoreductase"/>
    <property type="match status" value="1"/>
</dbReference>
<dbReference type="UniPathway" id="UPA00193"/>
<evidence type="ECO:0000313" key="11">
    <source>
        <dbReference type="Proteomes" id="UP000575397"/>
    </source>
</evidence>
<dbReference type="CDD" id="cd00537">
    <property type="entry name" value="MTHFR"/>
    <property type="match status" value="1"/>
</dbReference>
<keyword evidence="5 8" id="KW-0274">FAD</keyword>
<accession>A0A7Y0TVH5</accession>
<evidence type="ECO:0000256" key="5">
    <source>
        <dbReference type="ARBA" id="ARBA00022827"/>
    </source>
</evidence>
<dbReference type="Proteomes" id="UP001209486">
    <property type="component" value="Unassembled WGS sequence"/>
</dbReference>
<dbReference type="GO" id="GO:0009086">
    <property type="term" value="P:methionine biosynthetic process"/>
    <property type="evidence" value="ECO:0007669"/>
    <property type="project" value="TreeGrafter"/>
</dbReference>
<dbReference type="GO" id="GO:0035999">
    <property type="term" value="P:tetrahydrofolate interconversion"/>
    <property type="evidence" value="ECO:0007669"/>
    <property type="project" value="UniProtKB-UniPathway"/>
</dbReference>
<evidence type="ECO:0000256" key="6">
    <source>
        <dbReference type="ARBA" id="ARBA00023002"/>
    </source>
</evidence>
<dbReference type="PANTHER" id="PTHR45754:SF3">
    <property type="entry name" value="METHYLENETETRAHYDROFOLATE REDUCTASE (NADPH)"/>
    <property type="match status" value="1"/>
</dbReference>
<evidence type="ECO:0000313" key="12">
    <source>
        <dbReference type="Proteomes" id="UP001209486"/>
    </source>
</evidence>
<dbReference type="GO" id="GO:0005829">
    <property type="term" value="C:cytosol"/>
    <property type="evidence" value="ECO:0007669"/>
    <property type="project" value="TreeGrafter"/>
</dbReference>
<organism evidence="10 11">
    <name type="scientific">Mobiluncus mulieris</name>
    <dbReference type="NCBI Taxonomy" id="2052"/>
    <lineage>
        <taxon>Bacteria</taxon>
        <taxon>Bacillati</taxon>
        <taxon>Actinomycetota</taxon>
        <taxon>Actinomycetes</taxon>
        <taxon>Actinomycetales</taxon>
        <taxon>Actinomycetaceae</taxon>
        <taxon>Mobiluncus</taxon>
    </lineage>
</organism>
<dbReference type="Proteomes" id="UP000575397">
    <property type="component" value="Unassembled WGS sequence"/>
</dbReference>
<dbReference type="AlphaFoldDB" id="A0A7Y0TVH5"/>
<dbReference type="InterPro" id="IPR029041">
    <property type="entry name" value="FAD-linked_oxidoreductase-like"/>
</dbReference>
<evidence type="ECO:0000256" key="3">
    <source>
        <dbReference type="ARBA" id="ARBA00006743"/>
    </source>
</evidence>
<dbReference type="Pfam" id="PF02219">
    <property type="entry name" value="MTHFR"/>
    <property type="match status" value="1"/>
</dbReference>
<dbReference type="GO" id="GO:0106312">
    <property type="term" value="F:methylenetetrahydrofolate reductase (NADH) activity"/>
    <property type="evidence" value="ECO:0007669"/>
    <property type="project" value="UniProtKB-EC"/>
</dbReference>
<comment type="caution">
    <text evidence="10">The sequence shown here is derived from an EMBL/GenBank/DDBJ whole genome shotgun (WGS) entry which is preliminary data.</text>
</comment>
<evidence type="ECO:0000256" key="7">
    <source>
        <dbReference type="ARBA" id="ARBA00048628"/>
    </source>
</evidence>
<comment type="cofactor">
    <cofactor evidence="1 8">
        <name>FAD</name>
        <dbReference type="ChEBI" id="CHEBI:57692"/>
    </cofactor>
</comment>
<comment type="similarity">
    <text evidence="3 8">Belongs to the methylenetetrahydrofolate reductase family.</text>
</comment>
<reference evidence="9 12" key="1">
    <citation type="submission" date="2019-08" db="EMBL/GenBank/DDBJ databases">
        <title>Comparison of rpoB and gyrB Sequences from Mobiluncus Species and Development of a Multiplex PCR Method for Clinical Detection of Mobiluncus curtisii and Mobiluncus mulieris.</title>
        <authorList>
            <person name="Yang L."/>
            <person name="Shen Y."/>
            <person name="Xu G."/>
            <person name="Shu L.-B."/>
            <person name="Hu J."/>
            <person name="Zhang R."/>
            <person name="Wang Y."/>
            <person name="Zhou H.-W."/>
            <person name="Zhang X."/>
        </authorList>
    </citation>
    <scope>NUCLEOTIDE SEQUENCE [LARGE SCALE GENOMIC DNA]</scope>
    <source>
        <strain evidence="9 12">M26</strain>
    </source>
</reference>
<proteinExistence type="inferred from homology"/>
<reference evidence="10 11" key="2">
    <citation type="submission" date="2020-04" db="EMBL/GenBank/DDBJ databases">
        <title>Antimicrobial susceptibility and clonality of vaginal-derived multi-drug resistant Mobiluncus isolates in China.</title>
        <authorList>
            <person name="Zhang X."/>
        </authorList>
    </citation>
    <scope>NUCLEOTIDE SEQUENCE [LARGE SCALE GENOMIC DNA]</scope>
    <source>
        <strain evidence="10 11">12</strain>
    </source>
</reference>
<dbReference type="EMBL" id="VSZY01000004">
    <property type="protein sequence ID" value="MCU9968485.1"/>
    <property type="molecule type" value="Genomic_DNA"/>
</dbReference>
<gene>
    <name evidence="9" type="ORF">FYZ43_03500</name>
    <name evidence="10" type="ORF">HHJ77_01435</name>
</gene>
<comment type="pathway">
    <text evidence="2 8">One-carbon metabolism; tetrahydrofolate interconversion.</text>
</comment>
<evidence type="ECO:0000256" key="2">
    <source>
        <dbReference type="ARBA" id="ARBA00004777"/>
    </source>
</evidence>
<evidence type="ECO:0000256" key="4">
    <source>
        <dbReference type="ARBA" id="ARBA00022630"/>
    </source>
</evidence>
<sequence>MASGVDWVAPDAGGVLDTPGAPVAFTSVSRGANPKSSRNPTRPVRVSFELYPPRNPDPFSQAWAGIDRLLDAHPDYVSVTFGTSNSTSASSQSVLAHALQRLGRPVLAHLTCVGKTRAELSTTITEMLDIGVRDFLALRGDNPKGSVNWEPAPGEFSRASQLVTLLREVAAEYLGDARAISIAVAAYPAGTVSARTNAVAALAEKQSAGADFAITQVFYNADDYGALLDSATYQGVSIPIIPGIIPFTDAARLQRLEGLTGVSVPSRLQAISEISDPEERFLEGLSATLDFVNDLIQAGAPGLHFYTFNRPRPVLDLVEHLRSRGFTHVDEDFSSELLDLMNAAMQRFSP</sequence>
<keyword evidence="4 8" id="KW-0285">Flavoprotein</keyword>
<evidence type="ECO:0000256" key="8">
    <source>
        <dbReference type="RuleBase" id="RU003862"/>
    </source>
</evidence>
<evidence type="ECO:0000313" key="9">
    <source>
        <dbReference type="EMBL" id="MCU9968485.1"/>
    </source>
</evidence>
<comment type="catalytic activity">
    <reaction evidence="7">
        <text>(6S)-5-methyl-5,6,7,8-tetrahydrofolate + NAD(+) = (6R)-5,10-methylene-5,6,7,8-tetrahydrofolate + NADH + H(+)</text>
        <dbReference type="Rhea" id="RHEA:19821"/>
        <dbReference type="ChEBI" id="CHEBI:15378"/>
        <dbReference type="ChEBI" id="CHEBI:15636"/>
        <dbReference type="ChEBI" id="CHEBI:18608"/>
        <dbReference type="ChEBI" id="CHEBI:57540"/>
        <dbReference type="ChEBI" id="CHEBI:57945"/>
        <dbReference type="EC" id="1.5.1.54"/>
    </reaction>
    <physiologicalReaction direction="right-to-left" evidence="7">
        <dbReference type="Rhea" id="RHEA:19823"/>
    </physiologicalReaction>
</comment>
<dbReference type="InterPro" id="IPR003171">
    <property type="entry name" value="Mehydrof_redctse-like"/>
</dbReference>
<dbReference type="Gene3D" id="3.20.20.220">
    <property type="match status" value="1"/>
</dbReference>
<evidence type="ECO:0000313" key="10">
    <source>
        <dbReference type="EMBL" id="NMX02630.1"/>
    </source>
</evidence>
<dbReference type="EMBL" id="JABCUS010000002">
    <property type="protein sequence ID" value="NMX02630.1"/>
    <property type="molecule type" value="Genomic_DNA"/>
</dbReference>
<keyword evidence="6 8" id="KW-0560">Oxidoreductase</keyword>
<dbReference type="PANTHER" id="PTHR45754">
    <property type="entry name" value="METHYLENETETRAHYDROFOLATE REDUCTASE"/>
    <property type="match status" value="1"/>
</dbReference>